<proteinExistence type="predicted"/>
<evidence type="ECO:0000256" key="2">
    <source>
        <dbReference type="ARBA" id="ARBA00022475"/>
    </source>
</evidence>
<gene>
    <name evidence="7" type="ORF">EV666_11265</name>
</gene>
<feature type="transmembrane region" description="Helical" evidence="6">
    <location>
        <begin position="70"/>
        <end position="95"/>
    </location>
</feature>
<evidence type="ECO:0000256" key="1">
    <source>
        <dbReference type="ARBA" id="ARBA00004651"/>
    </source>
</evidence>
<dbReference type="Pfam" id="PF03706">
    <property type="entry name" value="LPG_synthase_TM"/>
    <property type="match status" value="1"/>
</dbReference>
<comment type="subcellular location">
    <subcellularLocation>
        <location evidence="1">Cell membrane</location>
        <topology evidence="1">Multi-pass membrane protein</topology>
    </subcellularLocation>
</comment>
<evidence type="ECO:0000256" key="4">
    <source>
        <dbReference type="ARBA" id="ARBA00022989"/>
    </source>
</evidence>
<protein>
    <submittedName>
        <fullName evidence="7">Uncharacterized protein</fullName>
    </submittedName>
</protein>
<evidence type="ECO:0000313" key="7">
    <source>
        <dbReference type="EMBL" id="TCO11477.1"/>
    </source>
</evidence>
<dbReference type="AlphaFoldDB" id="A0A4R2GPK4"/>
<dbReference type="EMBL" id="SLWL01000012">
    <property type="protein sequence ID" value="TCO11477.1"/>
    <property type="molecule type" value="Genomic_DNA"/>
</dbReference>
<accession>A0A4R2GPK4</accession>
<keyword evidence="5 6" id="KW-0472">Membrane</keyword>
<dbReference type="PANTHER" id="PTHR39087:SF2">
    <property type="entry name" value="UPF0104 MEMBRANE PROTEIN MJ1595"/>
    <property type="match status" value="1"/>
</dbReference>
<dbReference type="InterPro" id="IPR022791">
    <property type="entry name" value="L-PG_synthase/AglD"/>
</dbReference>
<dbReference type="Proteomes" id="UP000294881">
    <property type="component" value="Unassembled WGS sequence"/>
</dbReference>
<dbReference type="OrthoDB" id="145485at2"/>
<feature type="transmembrane region" description="Helical" evidence="6">
    <location>
        <begin position="38"/>
        <end position="58"/>
    </location>
</feature>
<reference evidence="7 8" key="1">
    <citation type="submission" date="2019-03" db="EMBL/GenBank/DDBJ databases">
        <title>Genomic Encyclopedia of Type Strains, Phase IV (KMG-IV): sequencing the most valuable type-strain genomes for metagenomic binning, comparative biology and taxonomic classification.</title>
        <authorList>
            <person name="Goeker M."/>
        </authorList>
    </citation>
    <scope>NUCLEOTIDE SEQUENCE [LARGE SCALE GENOMIC DNA]</scope>
    <source>
        <strain evidence="7 8">DSM 22958</strain>
    </source>
</reference>
<keyword evidence="4 6" id="KW-1133">Transmembrane helix</keyword>
<evidence type="ECO:0000256" key="5">
    <source>
        <dbReference type="ARBA" id="ARBA00023136"/>
    </source>
</evidence>
<feature type="transmembrane region" description="Helical" evidence="6">
    <location>
        <begin position="263"/>
        <end position="281"/>
    </location>
</feature>
<organism evidence="7 8">
    <name type="scientific">Camelimonas lactis</name>
    <dbReference type="NCBI Taxonomy" id="659006"/>
    <lineage>
        <taxon>Bacteria</taxon>
        <taxon>Pseudomonadati</taxon>
        <taxon>Pseudomonadota</taxon>
        <taxon>Alphaproteobacteria</taxon>
        <taxon>Hyphomicrobiales</taxon>
        <taxon>Chelatococcaceae</taxon>
        <taxon>Camelimonas</taxon>
    </lineage>
</organism>
<feature type="transmembrane region" description="Helical" evidence="6">
    <location>
        <begin position="319"/>
        <end position="336"/>
    </location>
</feature>
<keyword evidence="3 6" id="KW-0812">Transmembrane</keyword>
<keyword evidence="2" id="KW-1003">Cell membrane</keyword>
<evidence type="ECO:0000256" key="6">
    <source>
        <dbReference type="SAM" id="Phobius"/>
    </source>
</evidence>
<dbReference type="RefSeq" id="WP_132008902.1">
    <property type="nucleotide sequence ID" value="NZ_JBHUNN010000002.1"/>
</dbReference>
<feature type="transmembrane region" description="Helical" evidence="6">
    <location>
        <begin position="236"/>
        <end position="257"/>
    </location>
</feature>
<name>A0A4R2GPK4_9HYPH</name>
<evidence type="ECO:0000256" key="3">
    <source>
        <dbReference type="ARBA" id="ARBA00022692"/>
    </source>
</evidence>
<sequence>MTGSTKLSSGAAGAGELVAEAGPPDATFGEPSARKSRWSWVGLVASLAIFAASAFVLWRTAHTISAADVLAALARVSAGQLGVAMLLVAVSYLLLTGYDFLALRQMRIKVPYRTTALASFTSYAVSFTLGFPLLTSGAVRYRIYAARGVRAPQIASLTVIAGITFWLGMGVVLGWSLMAEAGAISLLAHTSIFINQLAGLLTACAVVGYLIWVSVKHRYVAVKGWRLELPGLRLSLGQMALGAGDACAAAGVLFVLLPDGHGVNFATFLAIYVCACMLGIVSHAPGGIGVFEATMLVALSSLPGSQVLGALLLFRLCYYLLPFLLALALLSGYEIVKRLKSGRDSLCDDSGGGAGPGLRREAS</sequence>
<dbReference type="GO" id="GO:0005886">
    <property type="term" value="C:plasma membrane"/>
    <property type="evidence" value="ECO:0007669"/>
    <property type="project" value="UniProtKB-SubCell"/>
</dbReference>
<feature type="transmembrane region" description="Helical" evidence="6">
    <location>
        <begin position="115"/>
        <end position="134"/>
    </location>
</feature>
<comment type="caution">
    <text evidence="7">The sequence shown here is derived from an EMBL/GenBank/DDBJ whole genome shotgun (WGS) entry which is preliminary data.</text>
</comment>
<feature type="transmembrane region" description="Helical" evidence="6">
    <location>
        <begin position="197"/>
        <end position="215"/>
    </location>
</feature>
<dbReference type="PANTHER" id="PTHR39087">
    <property type="entry name" value="UPF0104 MEMBRANE PROTEIN MJ1595"/>
    <property type="match status" value="1"/>
</dbReference>
<feature type="transmembrane region" description="Helical" evidence="6">
    <location>
        <begin position="154"/>
        <end position="177"/>
    </location>
</feature>
<keyword evidence="8" id="KW-1185">Reference proteome</keyword>
<evidence type="ECO:0000313" key="8">
    <source>
        <dbReference type="Proteomes" id="UP000294881"/>
    </source>
</evidence>